<reference evidence="4 8" key="3">
    <citation type="submission" date="2020-10" db="EMBL/GenBank/DDBJ databases">
        <title>Phenotypic and genomic profiling of Staphylococcus argenteus in Canada and the United States and recommendations for clinical result reporting.</title>
        <authorList>
            <person name="Eshaghi A."/>
            <person name="Bommersbach C."/>
            <person name="Zitterman S."/>
            <person name="Burnham C.-A.D."/>
            <person name="Patel R."/>
            <person name="Schuetz A.N."/>
            <person name="Patel S.N."/>
            <person name="Kus J.V."/>
        </authorList>
    </citation>
    <scope>NUCLEOTIDE SEQUENCE [LARGE SCALE GENOMIC DNA]</scope>
    <source>
        <strain evidence="4 8">DSM 28300</strain>
    </source>
</reference>
<keyword evidence="1" id="KW-1133">Transmembrane helix</keyword>
<evidence type="ECO:0000313" key="8">
    <source>
        <dbReference type="Proteomes" id="UP000596960"/>
    </source>
</evidence>
<reference evidence="5 7" key="2">
    <citation type="submission" date="2017-08" db="EMBL/GenBank/DDBJ databases">
        <title>Draft genome sequences of 64 type strains of genus Staph aureus.</title>
        <authorList>
            <person name="Cole K."/>
            <person name="Golubchik T."/>
            <person name="Russell J."/>
            <person name="Foster D."/>
            <person name="Llewelyn M."/>
            <person name="Wilson D."/>
            <person name="Crook D."/>
            <person name="Paul J."/>
        </authorList>
    </citation>
    <scope>NUCLEOTIDE SEQUENCE [LARGE SCALE GENOMIC DNA]</scope>
    <source>
        <strain evidence="5 7">DSM 28300</strain>
    </source>
</reference>
<dbReference type="GO" id="GO:0016887">
    <property type="term" value="F:ATP hydrolysis activity"/>
    <property type="evidence" value="ECO:0007669"/>
    <property type="project" value="InterPro"/>
</dbReference>
<dbReference type="Pfam" id="PF22269">
    <property type="entry name" value="TagH_SH3-like"/>
    <property type="match status" value="1"/>
</dbReference>
<reference evidence="3 6" key="1">
    <citation type="submission" date="2014-05" db="EMBL/GenBank/DDBJ databases">
        <authorList>
            <person name="Aslett A.Martin."/>
            <person name="De Silva Nishadi"/>
        </authorList>
    </citation>
    <scope>NUCLEOTIDE SEQUENCE [LARGE SCALE GENOMIC DNA]</scope>
</reference>
<protein>
    <submittedName>
        <fullName evidence="4 5">ABC transporter ATP-binding protein</fullName>
    </submittedName>
    <submittedName>
        <fullName evidence="3">Teichoic acid export ATP-binding protein TagH</fullName>
        <ecNumber evidence="3">3.6.3.40</ecNumber>
    </submittedName>
</protein>
<accession>A0A077VP89</accession>
<name>A0A2K4AJD8_9STAP</name>
<feature type="transmembrane region" description="Helical" evidence="1">
    <location>
        <begin position="280"/>
        <end position="303"/>
    </location>
</feature>
<dbReference type="PANTHER" id="PTHR46743:SF2">
    <property type="entry name" value="TEICHOIC ACIDS EXPORT ATP-BINDING PROTEIN TAGH"/>
    <property type="match status" value="1"/>
</dbReference>
<dbReference type="Pfam" id="PF00005">
    <property type="entry name" value="ABC_tran"/>
    <property type="match status" value="1"/>
</dbReference>
<dbReference type="Proteomes" id="UP000596960">
    <property type="component" value="Unassembled WGS sequence"/>
</dbReference>
<dbReference type="Pfam" id="PF22096">
    <property type="entry name" value="TagH_C"/>
    <property type="match status" value="1"/>
</dbReference>
<keyword evidence="5" id="KW-0547">Nucleotide-binding</keyword>
<dbReference type="SUPFAM" id="SSF52540">
    <property type="entry name" value="P-loop containing nucleoside triphosphate hydrolases"/>
    <property type="match status" value="1"/>
</dbReference>
<evidence type="ECO:0000313" key="3">
    <source>
        <dbReference type="EMBL" id="CDR29077.1"/>
    </source>
</evidence>
<keyword evidence="5" id="KW-0067">ATP-binding</keyword>
<dbReference type="InterPro" id="IPR003439">
    <property type="entry name" value="ABC_transporter-like_ATP-bd"/>
</dbReference>
<dbReference type="InterPro" id="IPR027417">
    <property type="entry name" value="P-loop_NTPase"/>
</dbReference>
<dbReference type="GeneID" id="98346254"/>
<dbReference type="Proteomes" id="UP000236395">
    <property type="component" value="Unassembled WGS sequence"/>
</dbReference>
<dbReference type="RefSeq" id="WP_047531864.1">
    <property type="nucleotide sequence ID" value="NZ_CBCSFW010000007.1"/>
</dbReference>
<keyword evidence="8" id="KW-1185">Reference proteome</keyword>
<organism evidence="5 7">
    <name type="scientific">Staphylococcus schweitzeri</name>
    <dbReference type="NCBI Taxonomy" id="1654388"/>
    <lineage>
        <taxon>Bacteria</taxon>
        <taxon>Bacillati</taxon>
        <taxon>Bacillota</taxon>
        <taxon>Bacilli</taxon>
        <taxon>Bacillales</taxon>
        <taxon>Staphylococcaceae</taxon>
        <taxon>Staphylococcus</taxon>
    </lineage>
</organism>
<dbReference type="AlphaFoldDB" id="A0A2K4AJD8"/>
<feature type="domain" description="ABC transporter" evidence="2">
    <location>
        <begin position="7"/>
        <end position="238"/>
    </location>
</feature>
<dbReference type="EC" id="3.6.3.40" evidence="3"/>
<evidence type="ECO:0000313" key="6">
    <source>
        <dbReference type="Proteomes" id="UP000044616"/>
    </source>
</evidence>
<dbReference type="Gene3D" id="3.40.50.300">
    <property type="entry name" value="P-loop containing nucleotide triphosphate hydrolases"/>
    <property type="match status" value="1"/>
</dbReference>
<evidence type="ECO:0000313" key="5">
    <source>
        <dbReference type="EMBL" id="PNZ50206.1"/>
    </source>
</evidence>
<keyword evidence="1" id="KW-0472">Membrane</keyword>
<dbReference type="Proteomes" id="UP000044616">
    <property type="component" value="Unassembled WGS sequence"/>
</dbReference>
<proteinExistence type="predicted"/>
<evidence type="ECO:0000313" key="4">
    <source>
        <dbReference type="EMBL" id="MBE2128578.1"/>
    </source>
</evidence>
<sequence length="505" mass="58512">MGSSIVLKLLKVTHYYRNKQNKKWYLPFGYDAEDIDLNNISLHIYQGEALGIIGEEESSKALVGQLLAGAIKPDKGKVVCTEDLFYGFIEDQSLIHQTVETYTAQLVQLFPYEINDHKAEQIIQYAHLGEYKTMPVNQISKAAYAQLLLSIARSSKSNIIILNHVIDYLPPQFIERAIELTNDYIENNLTIVTIGDDVDKIAQVSNYIAWFSHGQLRMEGSLKQVIPLFKEHERDRLSLESEEEIQNFDLDWKKNRTRIPEMTYNFKRIERYNHAKPPKFLVRFWTMASGIICGIVLMVLLIFNNMGIISITDFTNRATMQNENKDPYIEKLAYGIAFNGSVDMQGDKQITIPKYSVVTITGENSKNYRVNADDKTYYVNKDKLEYFNPAGLYQTHSFKKLAPYMKSNYSNYYAYFNSQLHKKHNSVIKTLVPDDDNRFVASVTQQPIQLLFNDNNQLYGFVYPIVDKKELKDKFNINKNIWITKVGNGYCIANLKEDKWIYIEL</sequence>
<accession>A0A2K4AJD8</accession>
<dbReference type="EMBL" id="PPQS01000025">
    <property type="protein sequence ID" value="PNZ50206.1"/>
    <property type="molecule type" value="Genomic_DNA"/>
</dbReference>
<keyword evidence="1" id="KW-0812">Transmembrane</keyword>
<evidence type="ECO:0000313" key="7">
    <source>
        <dbReference type="Proteomes" id="UP000236395"/>
    </source>
</evidence>
<dbReference type="EMBL" id="CCEH01000024">
    <property type="protein sequence ID" value="CDR29077.1"/>
    <property type="molecule type" value="Genomic_DNA"/>
</dbReference>
<dbReference type="GO" id="GO:0005524">
    <property type="term" value="F:ATP binding"/>
    <property type="evidence" value="ECO:0007669"/>
    <property type="project" value="UniProtKB-KW"/>
</dbReference>
<dbReference type="InterPro" id="IPR053990">
    <property type="entry name" value="TagH_C"/>
</dbReference>
<dbReference type="InterPro" id="IPR053989">
    <property type="entry name" value="TagH_SH3-like"/>
</dbReference>
<evidence type="ECO:0000259" key="2">
    <source>
        <dbReference type="PROSITE" id="PS50893"/>
    </source>
</evidence>
<keyword evidence="3" id="KW-0378">Hydrolase</keyword>
<dbReference type="PROSITE" id="PS50893">
    <property type="entry name" value="ABC_TRANSPORTER_2"/>
    <property type="match status" value="1"/>
</dbReference>
<dbReference type="EMBL" id="JADAMT010000007">
    <property type="protein sequence ID" value="MBE2128578.1"/>
    <property type="molecule type" value="Genomic_DNA"/>
</dbReference>
<dbReference type="InterPro" id="IPR050683">
    <property type="entry name" value="Bact_Polysacc_Export_ATP-bd"/>
</dbReference>
<dbReference type="PANTHER" id="PTHR46743">
    <property type="entry name" value="TEICHOIC ACIDS EXPORT ATP-BINDING PROTEIN TAGH"/>
    <property type="match status" value="1"/>
</dbReference>
<gene>
    <name evidence="3" type="primary">tagH_2</name>
    <name evidence="5" type="ORF">CD116_04920</name>
    <name evidence="3" type="ORF">ERS140147_02271</name>
    <name evidence="4" type="ORF">ILQ21_05935</name>
</gene>
<evidence type="ECO:0000256" key="1">
    <source>
        <dbReference type="SAM" id="Phobius"/>
    </source>
</evidence>